<dbReference type="InterPro" id="IPR050534">
    <property type="entry name" value="Coronavir_polyprotein_1ab"/>
</dbReference>
<evidence type="ECO:0000313" key="8">
    <source>
        <dbReference type="Proteomes" id="UP000193487"/>
    </source>
</evidence>
<evidence type="ECO:0000313" key="7">
    <source>
        <dbReference type="EMBL" id="ORW03719.1"/>
    </source>
</evidence>
<evidence type="ECO:0000256" key="4">
    <source>
        <dbReference type="ARBA" id="ARBA00022840"/>
    </source>
</evidence>
<dbReference type="GO" id="GO:0016787">
    <property type="term" value="F:hydrolase activity"/>
    <property type="evidence" value="ECO:0007669"/>
    <property type="project" value="UniProtKB-KW"/>
</dbReference>
<gene>
    <name evidence="7" type="ORF">AWC14_00315</name>
</gene>
<dbReference type="InterPro" id="IPR027417">
    <property type="entry name" value="P-loop_NTPase"/>
</dbReference>
<comment type="caution">
    <text evidence="7">The sequence shown here is derived from an EMBL/GenBank/DDBJ whole genome shotgun (WGS) entry which is preliminary data.</text>
</comment>
<proteinExistence type="predicted"/>
<keyword evidence="4" id="KW-0067">ATP-binding</keyword>
<organism evidence="7 8">
    <name type="scientific">Mycobacterium kyorinense</name>
    <dbReference type="NCBI Taxonomy" id="487514"/>
    <lineage>
        <taxon>Bacteria</taxon>
        <taxon>Bacillati</taxon>
        <taxon>Actinomycetota</taxon>
        <taxon>Actinomycetes</taxon>
        <taxon>Mycobacteriales</taxon>
        <taxon>Mycobacteriaceae</taxon>
        <taxon>Mycobacterium</taxon>
    </lineage>
</organism>
<dbReference type="PANTHER" id="PTHR43788:SF8">
    <property type="entry name" value="DNA-BINDING PROTEIN SMUBP-2"/>
    <property type="match status" value="1"/>
</dbReference>
<accession>A0A1X1XY31</accession>
<evidence type="ECO:0000259" key="6">
    <source>
        <dbReference type="Pfam" id="PF13087"/>
    </source>
</evidence>
<sequence length="442" mass="45914">MRAFKPLNNRVSTPAAAAGTQDDTAARPATRPVTGYPGQELLADPVTAQIVLAAWGGAPAVVVPSPPGSGKTRLTVLLAALLAHRGGLRVGIAAQTRAQATDIARRLAAVGDRDKVGVLWKTGGPRPDVGDCPIIGNKYDVWPASGGAVRVATTAKWLVSEPDRLGADLLIVDEAYQCTYGDLCALGSMAKNATLVLVGDPGQIAPVVTGDTSRWADSPTGPHLPSPQALAAAHRNAVSIIALRYTWRLGPATTALVQSAFYPELPFTSRRPDEHLTFDGVQLPELSHRAVSAANGPTSQSVIDATVGRVRELLDGATVTTAAGSRPLGESDIAVVVPHVAQAAAIRATLGEFPGVLVGTANALQGLERAAAVAVHPMVGKRIPEGFSLDASRLCVMLSRHRCHLTVLVDEQTEAVLEGHAGEDDVDAAAAVFDQILRTNAV</sequence>
<dbReference type="Gene3D" id="3.40.50.300">
    <property type="entry name" value="P-loop containing nucleotide triphosphate hydrolases"/>
    <property type="match status" value="2"/>
</dbReference>
<dbReference type="Pfam" id="PF13087">
    <property type="entry name" value="AAA_12"/>
    <property type="match status" value="1"/>
</dbReference>
<protein>
    <submittedName>
        <fullName evidence="7">Helicase</fullName>
    </submittedName>
</protein>
<dbReference type="OrthoDB" id="3197455at2"/>
<name>A0A1X1XY31_9MYCO</name>
<dbReference type="PANTHER" id="PTHR43788">
    <property type="entry name" value="DNA2/NAM7 HELICASE FAMILY MEMBER"/>
    <property type="match status" value="1"/>
</dbReference>
<dbReference type="RefSeq" id="WP_084050257.1">
    <property type="nucleotide sequence ID" value="NZ_LQPE01000115.1"/>
</dbReference>
<evidence type="ECO:0000256" key="3">
    <source>
        <dbReference type="ARBA" id="ARBA00022806"/>
    </source>
</evidence>
<feature type="region of interest" description="Disordered" evidence="5">
    <location>
        <begin position="1"/>
        <end position="37"/>
    </location>
</feature>
<dbReference type="GO" id="GO:0005524">
    <property type="term" value="F:ATP binding"/>
    <property type="evidence" value="ECO:0007669"/>
    <property type="project" value="UniProtKB-KW"/>
</dbReference>
<dbReference type="InterPro" id="IPR041679">
    <property type="entry name" value="DNA2/NAM7-like_C"/>
</dbReference>
<evidence type="ECO:0000256" key="1">
    <source>
        <dbReference type="ARBA" id="ARBA00022741"/>
    </source>
</evidence>
<dbReference type="AlphaFoldDB" id="A0A1X1XY31"/>
<feature type="domain" description="DNA2/NAM7 helicase-like C-terminal" evidence="6">
    <location>
        <begin position="320"/>
        <end position="410"/>
    </location>
</feature>
<dbReference type="GO" id="GO:0043139">
    <property type="term" value="F:5'-3' DNA helicase activity"/>
    <property type="evidence" value="ECO:0007669"/>
    <property type="project" value="TreeGrafter"/>
</dbReference>
<evidence type="ECO:0000256" key="5">
    <source>
        <dbReference type="SAM" id="MobiDB-lite"/>
    </source>
</evidence>
<dbReference type="Pfam" id="PF13604">
    <property type="entry name" value="AAA_30"/>
    <property type="match status" value="1"/>
</dbReference>
<dbReference type="Proteomes" id="UP000193487">
    <property type="component" value="Unassembled WGS sequence"/>
</dbReference>
<keyword evidence="8" id="KW-1185">Reference proteome</keyword>
<evidence type="ECO:0000256" key="2">
    <source>
        <dbReference type="ARBA" id="ARBA00022801"/>
    </source>
</evidence>
<keyword evidence="3 7" id="KW-0347">Helicase</keyword>
<keyword evidence="2" id="KW-0378">Hydrolase</keyword>
<dbReference type="EMBL" id="LQPE01000115">
    <property type="protein sequence ID" value="ORW03719.1"/>
    <property type="molecule type" value="Genomic_DNA"/>
</dbReference>
<reference evidence="7 8" key="1">
    <citation type="submission" date="2016-01" db="EMBL/GenBank/DDBJ databases">
        <title>The new phylogeny of the genus Mycobacterium.</title>
        <authorList>
            <person name="Tarcisio F."/>
            <person name="Conor M."/>
            <person name="Antonella G."/>
            <person name="Elisabetta G."/>
            <person name="Giulia F.S."/>
            <person name="Sara T."/>
            <person name="Anna F."/>
            <person name="Clotilde B."/>
            <person name="Roberto B."/>
            <person name="Veronica D.S."/>
            <person name="Fabio R."/>
            <person name="Monica P."/>
            <person name="Olivier J."/>
            <person name="Enrico T."/>
            <person name="Nicola S."/>
        </authorList>
    </citation>
    <scope>NUCLEOTIDE SEQUENCE [LARGE SCALE GENOMIC DNA]</scope>
    <source>
        <strain evidence="7 8">DSM 45166</strain>
    </source>
</reference>
<keyword evidence="1" id="KW-0547">Nucleotide-binding</keyword>
<dbReference type="SUPFAM" id="SSF52540">
    <property type="entry name" value="P-loop containing nucleoside triphosphate hydrolases"/>
    <property type="match status" value="1"/>
</dbReference>